<accession>A0A375H9M9</accession>
<proteinExistence type="predicted"/>
<evidence type="ECO:0000313" key="2">
    <source>
        <dbReference type="Proteomes" id="UP000255168"/>
    </source>
</evidence>
<name>A0A375H9M9_9BURK</name>
<dbReference type="Proteomes" id="UP000255168">
    <property type="component" value="Chromosome I"/>
</dbReference>
<protein>
    <submittedName>
        <fullName evidence="1">Uncharacterized protein</fullName>
    </submittedName>
</protein>
<evidence type="ECO:0000313" key="1">
    <source>
        <dbReference type="EMBL" id="SPD47133.1"/>
    </source>
</evidence>
<organism evidence="1 2">
    <name type="scientific">Cupriavidus neocaledonicus</name>
    <dbReference type="NCBI Taxonomy" id="1040979"/>
    <lineage>
        <taxon>Bacteria</taxon>
        <taxon>Pseudomonadati</taxon>
        <taxon>Pseudomonadota</taxon>
        <taxon>Betaproteobacteria</taxon>
        <taxon>Burkholderiales</taxon>
        <taxon>Burkholderiaceae</taxon>
        <taxon>Cupriavidus</taxon>
    </lineage>
</organism>
<dbReference type="EMBL" id="LT984806">
    <property type="protein sequence ID" value="SPD47133.1"/>
    <property type="molecule type" value="Genomic_DNA"/>
</dbReference>
<dbReference type="AlphaFoldDB" id="A0A375H9M9"/>
<gene>
    <name evidence="1" type="ORF">CBM2607_12073</name>
</gene>
<reference evidence="1 2" key="1">
    <citation type="submission" date="2018-01" db="EMBL/GenBank/DDBJ databases">
        <authorList>
            <person name="Clerissi C."/>
        </authorList>
    </citation>
    <scope>NUCLEOTIDE SEQUENCE [LARGE SCALE GENOMIC DNA]</scope>
    <source>
        <strain evidence="1">Cupriavidus taiwanensis STM 6160</strain>
    </source>
</reference>
<sequence>MGRLPLFPSLWQPTLPCRTRVRRNLPATREPNRRDRLQGTAMQDKCRWRTRILAVAAVAALLGGCAASGGADGRESSITTYGTLDIGISHTR</sequence>